<keyword evidence="1" id="KW-0677">Repeat</keyword>
<feature type="repeat" description="ANK" evidence="3">
    <location>
        <begin position="670"/>
        <end position="702"/>
    </location>
</feature>
<name>A0AAV2IAN3_LYMST</name>
<dbReference type="InterPro" id="IPR001496">
    <property type="entry name" value="SOCS_box"/>
</dbReference>
<dbReference type="Pfam" id="PF00023">
    <property type="entry name" value="Ank"/>
    <property type="match status" value="1"/>
</dbReference>
<dbReference type="PRINTS" id="PR01415">
    <property type="entry name" value="ANKYRIN"/>
</dbReference>
<dbReference type="EMBL" id="CAXITT010000581">
    <property type="protein sequence ID" value="CAL1543867.1"/>
    <property type="molecule type" value="Genomic_DNA"/>
</dbReference>
<organism evidence="5 6">
    <name type="scientific">Lymnaea stagnalis</name>
    <name type="common">Great pond snail</name>
    <name type="synonym">Helix stagnalis</name>
    <dbReference type="NCBI Taxonomy" id="6523"/>
    <lineage>
        <taxon>Eukaryota</taxon>
        <taxon>Metazoa</taxon>
        <taxon>Spiralia</taxon>
        <taxon>Lophotrochozoa</taxon>
        <taxon>Mollusca</taxon>
        <taxon>Gastropoda</taxon>
        <taxon>Heterobranchia</taxon>
        <taxon>Euthyneura</taxon>
        <taxon>Panpulmonata</taxon>
        <taxon>Hygrophila</taxon>
        <taxon>Lymnaeoidea</taxon>
        <taxon>Lymnaeidae</taxon>
        <taxon>Lymnaea</taxon>
    </lineage>
</organism>
<gene>
    <name evidence="5" type="ORF">GSLYS_00017380001</name>
</gene>
<feature type="domain" description="SOCS box" evidence="4">
    <location>
        <begin position="845"/>
        <end position="890"/>
    </location>
</feature>
<evidence type="ECO:0000256" key="2">
    <source>
        <dbReference type="ARBA" id="ARBA00023043"/>
    </source>
</evidence>
<feature type="repeat" description="ANK" evidence="3">
    <location>
        <begin position="633"/>
        <end position="669"/>
    </location>
</feature>
<dbReference type="InterPro" id="IPR036770">
    <property type="entry name" value="Ankyrin_rpt-contain_sf"/>
</dbReference>
<dbReference type="SUPFAM" id="SSF48403">
    <property type="entry name" value="Ankyrin repeat"/>
    <property type="match status" value="4"/>
</dbReference>
<evidence type="ECO:0000313" key="5">
    <source>
        <dbReference type="EMBL" id="CAL1543867.1"/>
    </source>
</evidence>
<sequence>MTDIFSRLKGGDLYQAISSGNLDDVIKLIETSDGKTNGVEQSTLDQGLLMACSGGRKFVVRHLLLKGASTETRDPMGNTPLLVSAERGFVEIARLLLDKGADVNALNVRDDSSLTLSVTTCGSLDMIGLLLNQKSINVNQRNKDGYTSWMKAVEALDFDVLKLLIKSGKDIDKDVNDCKGQTNKKVITTLETDSPAIQTFNVDAIISLIEDEAKGSKSSLRLAVFQHDLYCTRFFIDYGIFDADINNYDTELLFDFMEDIEDKQSKQCHVSETVLEIIRKLLQTRADVYLRKSYRADEVLVKAVNIGSYELVDLLCQHGADPNTHSRKPPYQNAVVTAAEKGRCDLLKVLMKYNANIHGNTRGLYGQSINSPIEAALQSGEVKVVKLLLKNGVSVNVEAGIHIAVTHKRLQSLRFLSNKFSDLARSSIHNNSKGFIHKAVETGNIDIINTLLDLGSNVNCLFDGKTPLMHADTPDVMELLIKRGADVNKQTNHGSQINIISYVIVRESVKERNRYPIVQLGGKDESPSSNINLKGMVEILLRKGARVNDSLEMTPLMAAAKQSDAEDVLRMLLEAGAEVNKVDSKGVSALYKAVVGGCLKNVDILIAFGADVNQKCNDGGTALHAAVDGQDAGGNIALLTAASGNRAEINPKVLRILLGAGSNVNHRNANGETALMKAACCLNDEAIKALCEANADVNMRSLDNMNDAISILVDRLCKTPKTHGQLRESIFYLLDRRGSSSCVSLQNLYYFILNGCLTIVQRLVEAGLGPSDIDAEHLPFRHRKLLSAKNVSPFCFALLCNEVKLARYFSDIWYLTNSDVTALAHDKNVRLHLESNHHNESLKFLEEFSSQPMSLQKLCFVAVSTSIGTGPDRERKIRDLPLPNRFKDKLMFSAGCAPELRFDDDQRDVMLWPARAIYDLVYGDLVYYVSDESDYEPDIDYERDYY</sequence>
<dbReference type="InterPro" id="IPR002110">
    <property type="entry name" value="Ankyrin_rpt"/>
</dbReference>
<feature type="repeat" description="ANK" evidence="3">
    <location>
        <begin position="585"/>
        <end position="617"/>
    </location>
</feature>
<keyword evidence="2 3" id="KW-0040">ANK repeat</keyword>
<dbReference type="PROSITE" id="PS50297">
    <property type="entry name" value="ANK_REP_REGION"/>
    <property type="match status" value="5"/>
</dbReference>
<dbReference type="PANTHER" id="PTHR24173">
    <property type="entry name" value="ANKYRIN REPEAT CONTAINING"/>
    <property type="match status" value="1"/>
</dbReference>
<dbReference type="Pfam" id="PF13637">
    <property type="entry name" value="Ank_4"/>
    <property type="match status" value="1"/>
</dbReference>
<dbReference type="AlphaFoldDB" id="A0AAV2IAN3"/>
<feature type="repeat" description="ANK" evidence="3">
    <location>
        <begin position="368"/>
        <end position="400"/>
    </location>
</feature>
<keyword evidence="6" id="KW-1185">Reference proteome</keyword>
<reference evidence="5 6" key="1">
    <citation type="submission" date="2024-04" db="EMBL/GenBank/DDBJ databases">
        <authorList>
            <consortium name="Genoscope - CEA"/>
            <person name="William W."/>
        </authorList>
    </citation>
    <scope>NUCLEOTIDE SEQUENCE [LARGE SCALE GENOMIC DNA]</scope>
</reference>
<dbReference type="PANTHER" id="PTHR24173:SF83">
    <property type="entry name" value="SOCS BOX DOMAIN-CONTAINING PROTEIN"/>
    <property type="match status" value="1"/>
</dbReference>
<dbReference type="PROSITE" id="PS50225">
    <property type="entry name" value="SOCS"/>
    <property type="match status" value="1"/>
</dbReference>
<dbReference type="Pfam" id="PF12796">
    <property type="entry name" value="Ank_2"/>
    <property type="match status" value="4"/>
</dbReference>
<dbReference type="PROSITE" id="PS50088">
    <property type="entry name" value="ANK_REPEAT"/>
    <property type="match status" value="7"/>
</dbReference>
<evidence type="ECO:0000259" key="4">
    <source>
        <dbReference type="PROSITE" id="PS50225"/>
    </source>
</evidence>
<evidence type="ECO:0000313" key="6">
    <source>
        <dbReference type="Proteomes" id="UP001497497"/>
    </source>
</evidence>
<proteinExistence type="predicted"/>
<dbReference type="Proteomes" id="UP001497497">
    <property type="component" value="Unassembled WGS sequence"/>
</dbReference>
<feature type="repeat" description="ANK" evidence="3">
    <location>
        <begin position="551"/>
        <end position="584"/>
    </location>
</feature>
<feature type="repeat" description="ANK" evidence="3">
    <location>
        <begin position="76"/>
        <end position="108"/>
    </location>
</feature>
<dbReference type="SMART" id="SM00248">
    <property type="entry name" value="ANK"/>
    <property type="match status" value="15"/>
</dbReference>
<feature type="repeat" description="ANK" evidence="3">
    <location>
        <begin position="431"/>
        <end position="459"/>
    </location>
</feature>
<evidence type="ECO:0000256" key="1">
    <source>
        <dbReference type="ARBA" id="ARBA00022737"/>
    </source>
</evidence>
<evidence type="ECO:0000256" key="3">
    <source>
        <dbReference type="PROSITE-ProRule" id="PRU00023"/>
    </source>
</evidence>
<dbReference type="Gene3D" id="1.25.40.20">
    <property type="entry name" value="Ankyrin repeat-containing domain"/>
    <property type="match status" value="4"/>
</dbReference>
<comment type="caution">
    <text evidence="5">The sequence shown here is derived from an EMBL/GenBank/DDBJ whole genome shotgun (WGS) entry which is preliminary data.</text>
</comment>
<protein>
    <recommendedName>
        <fullName evidence="4">SOCS box domain-containing protein</fullName>
    </recommendedName>
</protein>
<accession>A0AAV2IAN3</accession>